<evidence type="ECO:0000259" key="4">
    <source>
        <dbReference type="Pfam" id="PF01494"/>
    </source>
</evidence>
<dbReference type="InterPro" id="IPR002938">
    <property type="entry name" value="FAD-bd"/>
</dbReference>
<evidence type="ECO:0000256" key="3">
    <source>
        <dbReference type="ARBA" id="ARBA00022827"/>
    </source>
</evidence>
<evidence type="ECO:0000256" key="2">
    <source>
        <dbReference type="ARBA" id="ARBA00022630"/>
    </source>
</evidence>
<protein>
    <submittedName>
        <fullName evidence="5">Monooxygenase</fullName>
    </submittedName>
</protein>
<keyword evidence="6" id="KW-1185">Reference proteome</keyword>
<dbReference type="Gene3D" id="3.40.30.120">
    <property type="match status" value="1"/>
</dbReference>
<feature type="domain" description="FAD-binding" evidence="4">
    <location>
        <begin position="3"/>
        <end position="329"/>
    </location>
</feature>
<dbReference type="Proteomes" id="UP001500967">
    <property type="component" value="Unassembled WGS sequence"/>
</dbReference>
<dbReference type="PANTHER" id="PTHR43004">
    <property type="entry name" value="TRK SYSTEM POTASSIUM UPTAKE PROTEIN"/>
    <property type="match status" value="1"/>
</dbReference>
<dbReference type="SUPFAM" id="SSF51905">
    <property type="entry name" value="FAD/NAD(P)-binding domain"/>
    <property type="match status" value="1"/>
</dbReference>
<dbReference type="GO" id="GO:0004497">
    <property type="term" value="F:monooxygenase activity"/>
    <property type="evidence" value="ECO:0007669"/>
    <property type="project" value="UniProtKB-KW"/>
</dbReference>
<dbReference type="EMBL" id="BAAAGX010000009">
    <property type="protein sequence ID" value="GAA0239136.1"/>
    <property type="molecule type" value="Genomic_DNA"/>
</dbReference>
<keyword evidence="2" id="KW-0285">Flavoprotein</keyword>
<sequence>MDAQVAIVGAGPVGLWLAAELRLAGVSVTVFETRLEPDPHSKALTIHPRTIEILACRGLAEPLLAEGVRIPSGHFAVLDERLDFSVLDTPYPFTLAVPQARTEELLEQHARAAGADIRRGRRVTAVRAGTGSVEVTTEDGTTLEAAWLVGCDGVRSLVRESVGIPYVGTPSTVFGWLADVTLAEPPETPIFSYYTEHGQVMGVPLPGGIHRLVGIDAGDTGAELTLDDVRARVTAVAGTDWGLHTPVWLSKFGNAARQAERYRTGRVLLAGDAAHQHMPAGGVGMNVGIQDAANLGWKLAAVVQGRAGDELLDSYHDERHPVGRDLLRSTQAQTALMSNFSPAGRELRALLGELIGEQPQLARSLAERLSGLAVRYPAPVGAHPLVGTRASDRPLRDGGSLFTALRSGRPVLVDVGGESALVRPDGYVAWVGASTERPAVPWFAAEAG</sequence>
<keyword evidence="5" id="KW-0560">Oxidoreductase</keyword>
<keyword evidence="5" id="KW-0503">Monooxygenase</keyword>
<dbReference type="InterPro" id="IPR036188">
    <property type="entry name" value="FAD/NAD-bd_sf"/>
</dbReference>
<accession>A0ABN0U583</accession>
<name>A0ABN0U583_9ACTN</name>
<dbReference type="Gene3D" id="3.30.70.2450">
    <property type="match status" value="1"/>
</dbReference>
<dbReference type="PRINTS" id="PR00420">
    <property type="entry name" value="RNGMNOXGNASE"/>
</dbReference>
<comment type="caution">
    <text evidence="5">The sequence shown here is derived from an EMBL/GenBank/DDBJ whole genome shotgun (WGS) entry which is preliminary data.</text>
</comment>
<dbReference type="Gene3D" id="3.50.50.60">
    <property type="entry name" value="FAD/NAD(P)-binding domain"/>
    <property type="match status" value="1"/>
</dbReference>
<evidence type="ECO:0000256" key="1">
    <source>
        <dbReference type="ARBA" id="ARBA00001974"/>
    </source>
</evidence>
<dbReference type="PANTHER" id="PTHR43004:SF19">
    <property type="entry name" value="BINDING MONOOXYGENASE, PUTATIVE (JCVI)-RELATED"/>
    <property type="match status" value="1"/>
</dbReference>
<keyword evidence="3" id="KW-0274">FAD</keyword>
<dbReference type="Pfam" id="PF01494">
    <property type="entry name" value="FAD_binding_3"/>
    <property type="match status" value="1"/>
</dbReference>
<reference evidence="5 6" key="1">
    <citation type="journal article" date="2019" name="Int. J. Syst. Evol. Microbiol.">
        <title>The Global Catalogue of Microorganisms (GCM) 10K type strain sequencing project: providing services to taxonomists for standard genome sequencing and annotation.</title>
        <authorList>
            <consortium name="The Broad Institute Genomics Platform"/>
            <consortium name="The Broad Institute Genome Sequencing Center for Infectious Disease"/>
            <person name="Wu L."/>
            <person name="Ma J."/>
        </authorList>
    </citation>
    <scope>NUCLEOTIDE SEQUENCE [LARGE SCALE GENOMIC DNA]</scope>
    <source>
        <strain evidence="5 6">JCM 10425</strain>
    </source>
</reference>
<comment type="cofactor">
    <cofactor evidence="1">
        <name>FAD</name>
        <dbReference type="ChEBI" id="CHEBI:57692"/>
    </cofactor>
</comment>
<dbReference type="InterPro" id="IPR050641">
    <property type="entry name" value="RIFMO-like"/>
</dbReference>
<evidence type="ECO:0000313" key="5">
    <source>
        <dbReference type="EMBL" id="GAA0239136.1"/>
    </source>
</evidence>
<gene>
    <name evidence="5" type="ORF">GCM10009539_25550</name>
</gene>
<proteinExistence type="predicted"/>
<evidence type="ECO:0000313" key="6">
    <source>
        <dbReference type="Proteomes" id="UP001500967"/>
    </source>
</evidence>
<dbReference type="RefSeq" id="WP_344648984.1">
    <property type="nucleotide sequence ID" value="NZ_BAAAGX010000009.1"/>
</dbReference>
<organism evidence="5 6">
    <name type="scientific">Cryptosporangium japonicum</name>
    <dbReference type="NCBI Taxonomy" id="80872"/>
    <lineage>
        <taxon>Bacteria</taxon>
        <taxon>Bacillati</taxon>
        <taxon>Actinomycetota</taxon>
        <taxon>Actinomycetes</taxon>
        <taxon>Cryptosporangiales</taxon>
        <taxon>Cryptosporangiaceae</taxon>
        <taxon>Cryptosporangium</taxon>
    </lineage>
</organism>